<accession>A0AAV7XX78</accession>
<gene>
    <name evidence="2" type="ORF">ONE63_005753</name>
</gene>
<feature type="compositionally biased region" description="Basic and acidic residues" evidence="1">
    <location>
        <begin position="300"/>
        <end position="338"/>
    </location>
</feature>
<proteinExistence type="predicted"/>
<evidence type="ECO:0000313" key="3">
    <source>
        <dbReference type="Proteomes" id="UP001075354"/>
    </source>
</evidence>
<dbReference type="EMBL" id="JAPTSV010000002">
    <property type="protein sequence ID" value="KAJ1530914.1"/>
    <property type="molecule type" value="Genomic_DNA"/>
</dbReference>
<name>A0AAV7XX78_9NEOP</name>
<evidence type="ECO:0000256" key="1">
    <source>
        <dbReference type="SAM" id="MobiDB-lite"/>
    </source>
</evidence>
<sequence>MAPKYALVFWTKSKKTSVVIDSSFVKSFKESGEEIPICEGAVRAVTVGEKQIEAKILRICSSKKYLESLLVTQDGVILLHGAKPPAKELLAKKSNLSVEETEDLNTEKNVLRTVNGNAEEQPPKLHSSINRGSDCSHGCPSCCSGTLPPFPDLPDGFVSTLVSLAEYFQQFQKTTADKVTPQIHKDMSKNLNTWQWASREKIELKKGTGVWIDAITLDKILGHADMTKKPPHQTLVKSLLLDLLGNDKYIETTAEKIDRRLISAVVSFTNEKYPELAQPVERYYRCINLNRGYLQKRKNEGALDNEESHEGTVKIRRSDGIRNPRRQPAEEGHAETRRGRPRKSSGIIRDRHTPAESNILSNSDQLIIPLEYDNDGDFSSLTSSKVNNIIVVPSSGSQNSSSIKDVVCTRPSSSTAEVYDILSDDEDAPFNLEGHRVKVEEDYGYIEGALDIDLN</sequence>
<evidence type="ECO:0000313" key="2">
    <source>
        <dbReference type="EMBL" id="KAJ1530914.1"/>
    </source>
</evidence>
<keyword evidence="3" id="KW-1185">Reference proteome</keyword>
<dbReference type="AlphaFoldDB" id="A0AAV7XX78"/>
<reference evidence="2" key="1">
    <citation type="submission" date="2022-12" db="EMBL/GenBank/DDBJ databases">
        <title>Chromosome-level genome assembly of the bean flower thrips Megalurothrips usitatus.</title>
        <authorList>
            <person name="Ma L."/>
            <person name="Liu Q."/>
            <person name="Li H."/>
            <person name="Cai W."/>
        </authorList>
    </citation>
    <scope>NUCLEOTIDE SEQUENCE</scope>
    <source>
        <strain evidence="2">Cailab_2022a</strain>
    </source>
</reference>
<comment type="caution">
    <text evidence="2">The sequence shown here is derived from an EMBL/GenBank/DDBJ whole genome shotgun (WGS) entry which is preliminary data.</text>
</comment>
<feature type="region of interest" description="Disordered" evidence="1">
    <location>
        <begin position="300"/>
        <end position="355"/>
    </location>
</feature>
<protein>
    <submittedName>
        <fullName evidence="2">Uncharacterized protein</fullName>
    </submittedName>
</protein>
<dbReference type="Proteomes" id="UP001075354">
    <property type="component" value="Chromosome 2"/>
</dbReference>
<organism evidence="2 3">
    <name type="scientific">Megalurothrips usitatus</name>
    <name type="common">bean blossom thrips</name>
    <dbReference type="NCBI Taxonomy" id="439358"/>
    <lineage>
        <taxon>Eukaryota</taxon>
        <taxon>Metazoa</taxon>
        <taxon>Ecdysozoa</taxon>
        <taxon>Arthropoda</taxon>
        <taxon>Hexapoda</taxon>
        <taxon>Insecta</taxon>
        <taxon>Pterygota</taxon>
        <taxon>Neoptera</taxon>
        <taxon>Paraneoptera</taxon>
        <taxon>Thysanoptera</taxon>
        <taxon>Terebrantia</taxon>
        <taxon>Thripoidea</taxon>
        <taxon>Thripidae</taxon>
        <taxon>Megalurothrips</taxon>
    </lineage>
</organism>